<comment type="caution">
    <text evidence="1">The sequence shown here is derived from an EMBL/GenBank/DDBJ whole genome shotgun (WGS) entry which is preliminary data.</text>
</comment>
<proteinExistence type="predicted"/>
<evidence type="ECO:0000313" key="2">
    <source>
        <dbReference type="Proteomes" id="UP000717996"/>
    </source>
</evidence>
<sequence length="136" mass="15193">MLFRLLSSSNQASSSNPSSLKPLSYVTMEAKVANKMNPMEACCQTPITFTMFFSTKATLHSHLAMLICTFKRASQRTILITADQRMQDGGFDIFLKVYDAHKRDSTDLFEAYQIHPIFLPPSESDAPHRCLISGGP</sequence>
<dbReference type="EMBL" id="JAANIT010002354">
    <property type="protein sequence ID" value="KAG1536702.1"/>
    <property type="molecule type" value="Genomic_DNA"/>
</dbReference>
<organism evidence="1 2">
    <name type="scientific">Rhizopus oryzae</name>
    <name type="common">Mucormycosis agent</name>
    <name type="synonym">Rhizopus arrhizus var. delemar</name>
    <dbReference type="NCBI Taxonomy" id="64495"/>
    <lineage>
        <taxon>Eukaryota</taxon>
        <taxon>Fungi</taxon>
        <taxon>Fungi incertae sedis</taxon>
        <taxon>Mucoromycota</taxon>
        <taxon>Mucoromycotina</taxon>
        <taxon>Mucoromycetes</taxon>
        <taxon>Mucorales</taxon>
        <taxon>Mucorineae</taxon>
        <taxon>Rhizopodaceae</taxon>
        <taxon>Rhizopus</taxon>
    </lineage>
</organism>
<protein>
    <submittedName>
        <fullName evidence="1">Uncharacterized protein</fullName>
    </submittedName>
</protein>
<dbReference type="AlphaFoldDB" id="A0A9P6Y1N7"/>
<name>A0A9P6Y1N7_RHIOR</name>
<dbReference type="Proteomes" id="UP000717996">
    <property type="component" value="Unassembled WGS sequence"/>
</dbReference>
<accession>A0A9P6Y1N7</accession>
<gene>
    <name evidence="1" type="ORF">G6F51_010816</name>
</gene>
<reference evidence="1" key="1">
    <citation type="journal article" date="2020" name="Microb. Genom.">
        <title>Genetic diversity of clinical and environmental Mucorales isolates obtained from an investigation of mucormycosis cases among solid organ transplant recipients.</title>
        <authorList>
            <person name="Nguyen M.H."/>
            <person name="Kaul D."/>
            <person name="Muto C."/>
            <person name="Cheng S.J."/>
            <person name="Richter R.A."/>
            <person name="Bruno V.M."/>
            <person name="Liu G."/>
            <person name="Beyhan S."/>
            <person name="Sundermann A.J."/>
            <person name="Mounaud S."/>
            <person name="Pasculle A.W."/>
            <person name="Nierman W.C."/>
            <person name="Driscoll E."/>
            <person name="Cumbie R."/>
            <person name="Clancy C.J."/>
            <person name="Dupont C.L."/>
        </authorList>
    </citation>
    <scope>NUCLEOTIDE SEQUENCE</scope>
    <source>
        <strain evidence="1">GL16</strain>
    </source>
</reference>
<evidence type="ECO:0000313" key="1">
    <source>
        <dbReference type="EMBL" id="KAG1536702.1"/>
    </source>
</evidence>